<sequence>MNSSLPQRVPPAVGPTGRALVFGGGGATGNAWLVGIVAGLAEAGLDVLDADLTIGTSAESTAAAQFTVASPAELYAATVAPVGSVSARAVGRSQGAARPPMTEHLAAFQAVIAASTDAADMRRRMGAAALAADRRDDAAWQERWRTTVAARLGGAHWPDRRMLITAVDARTGEPVIFDGDSGIDLVDAVAASCAGGAFAYSIGDGRYIDGGYRSFAENADLATGYEKVLVLSPLGGMSRYPEEWGLSLTAQVEALRAAGSRVEVVAPSARDAHLFANPTDVSLRVPAARAGHAQGGALAVQLAKLWANEPDAEHGAAR</sequence>
<proteinExistence type="predicted"/>
<dbReference type="SUPFAM" id="SSF52151">
    <property type="entry name" value="FabD/lysophospholipase-like"/>
    <property type="match status" value="1"/>
</dbReference>
<evidence type="ECO:0000313" key="2">
    <source>
        <dbReference type="Proteomes" id="UP001214553"/>
    </source>
</evidence>
<name>A0ABY8BV97_9MICO</name>
<gene>
    <name evidence="1" type="ORF">PU630_12680</name>
</gene>
<dbReference type="RefSeq" id="WP_275277427.1">
    <property type="nucleotide sequence ID" value="NZ_CP119108.1"/>
</dbReference>
<reference evidence="1 2" key="1">
    <citation type="submission" date="2023-03" db="EMBL/GenBank/DDBJ databases">
        <title>Genome sequence of Microbacterium sp. KACC 23027.</title>
        <authorList>
            <person name="Kim S."/>
            <person name="Heo J."/>
            <person name="Kwon S.-W."/>
        </authorList>
    </citation>
    <scope>NUCLEOTIDE SEQUENCE [LARGE SCALE GENOMIC DNA]</scope>
    <source>
        <strain evidence="1 2">KACC 23027</strain>
    </source>
</reference>
<evidence type="ECO:0000313" key="1">
    <source>
        <dbReference type="EMBL" id="WEG08089.1"/>
    </source>
</evidence>
<protein>
    <submittedName>
        <fullName evidence="1">Patatin-like phospholipase family protein</fullName>
    </submittedName>
</protein>
<dbReference type="EMBL" id="CP119108">
    <property type="protein sequence ID" value="WEG08089.1"/>
    <property type="molecule type" value="Genomic_DNA"/>
</dbReference>
<organism evidence="1 2">
    <name type="scientific">Microbacterium horticulturae</name>
    <dbReference type="NCBI Taxonomy" id="3028316"/>
    <lineage>
        <taxon>Bacteria</taxon>
        <taxon>Bacillati</taxon>
        <taxon>Actinomycetota</taxon>
        <taxon>Actinomycetes</taxon>
        <taxon>Micrococcales</taxon>
        <taxon>Microbacteriaceae</taxon>
        <taxon>Microbacterium</taxon>
    </lineage>
</organism>
<dbReference type="InterPro" id="IPR016035">
    <property type="entry name" value="Acyl_Trfase/lysoPLipase"/>
</dbReference>
<dbReference type="Proteomes" id="UP001214553">
    <property type="component" value="Chromosome"/>
</dbReference>
<dbReference type="Gene3D" id="3.40.1090.10">
    <property type="entry name" value="Cytosolic phospholipase A2 catalytic domain"/>
    <property type="match status" value="1"/>
</dbReference>
<accession>A0ABY8BV97</accession>
<keyword evidence="2" id="KW-1185">Reference proteome</keyword>